<evidence type="ECO:0000259" key="2">
    <source>
        <dbReference type="Pfam" id="PF00501"/>
    </source>
</evidence>
<dbReference type="InterPro" id="IPR045851">
    <property type="entry name" value="AMP-bd_C_sf"/>
</dbReference>
<keyword evidence="4" id="KW-0436">Ligase</keyword>
<dbReference type="NCBIfam" id="NF005877">
    <property type="entry name" value="PRK07824.1"/>
    <property type="match status" value="1"/>
</dbReference>
<keyword evidence="5" id="KW-1185">Reference proteome</keyword>
<dbReference type="PANTHER" id="PTHR43201:SF32">
    <property type="entry name" value="2-SUCCINYLBENZOATE--COA LIGASE, CHLOROPLASTIC_PEROXISOMAL"/>
    <property type="match status" value="1"/>
</dbReference>
<dbReference type="Gene3D" id="3.30.300.30">
    <property type="match status" value="1"/>
</dbReference>
<feature type="domain" description="AMP-dependent synthetase/ligase" evidence="2">
    <location>
        <begin position="8"/>
        <end position="197"/>
    </location>
</feature>
<evidence type="ECO:0000313" key="5">
    <source>
        <dbReference type="Proteomes" id="UP001500622"/>
    </source>
</evidence>
<dbReference type="InterPro" id="IPR042099">
    <property type="entry name" value="ANL_N_sf"/>
</dbReference>
<accession>A0ABP8KWW2</accession>
<dbReference type="GO" id="GO:0016874">
    <property type="term" value="F:ligase activity"/>
    <property type="evidence" value="ECO:0007669"/>
    <property type="project" value="UniProtKB-KW"/>
</dbReference>
<organism evidence="4 5">
    <name type="scientific">Georgenia halophila</name>
    <dbReference type="NCBI Taxonomy" id="620889"/>
    <lineage>
        <taxon>Bacteria</taxon>
        <taxon>Bacillati</taxon>
        <taxon>Actinomycetota</taxon>
        <taxon>Actinomycetes</taxon>
        <taxon>Micrococcales</taxon>
        <taxon>Bogoriellaceae</taxon>
        <taxon>Georgenia</taxon>
    </lineage>
</organism>
<evidence type="ECO:0000259" key="3">
    <source>
        <dbReference type="Pfam" id="PF13193"/>
    </source>
</evidence>
<comment type="caution">
    <text evidence="4">The sequence shown here is derived from an EMBL/GenBank/DDBJ whole genome shotgun (WGS) entry which is preliminary data.</text>
</comment>
<dbReference type="InterPro" id="IPR025110">
    <property type="entry name" value="AMP-bd_C"/>
</dbReference>
<dbReference type="Pfam" id="PF00501">
    <property type="entry name" value="AMP-binding"/>
    <property type="match status" value="1"/>
</dbReference>
<dbReference type="EMBL" id="BAABGN010000002">
    <property type="protein sequence ID" value="GAA4418307.1"/>
    <property type="molecule type" value="Genomic_DNA"/>
</dbReference>
<dbReference type="PANTHER" id="PTHR43201">
    <property type="entry name" value="ACYL-COA SYNTHETASE"/>
    <property type="match status" value="1"/>
</dbReference>
<dbReference type="InterPro" id="IPR000873">
    <property type="entry name" value="AMP-dep_synth/lig_dom"/>
</dbReference>
<dbReference type="Proteomes" id="UP001500622">
    <property type="component" value="Unassembled WGS sequence"/>
</dbReference>
<gene>
    <name evidence="4" type="primary">menE</name>
    <name evidence="4" type="ORF">GCM10023169_07730</name>
</gene>
<feature type="compositionally biased region" description="Basic and acidic residues" evidence="1">
    <location>
        <begin position="343"/>
        <end position="354"/>
    </location>
</feature>
<reference evidence="5" key="1">
    <citation type="journal article" date="2019" name="Int. J. Syst. Evol. Microbiol.">
        <title>The Global Catalogue of Microorganisms (GCM) 10K type strain sequencing project: providing services to taxonomists for standard genome sequencing and annotation.</title>
        <authorList>
            <consortium name="The Broad Institute Genomics Platform"/>
            <consortium name="The Broad Institute Genome Sequencing Center for Infectious Disease"/>
            <person name="Wu L."/>
            <person name="Ma J."/>
        </authorList>
    </citation>
    <scope>NUCLEOTIDE SEQUENCE [LARGE SCALE GENOMIC DNA]</scope>
    <source>
        <strain evidence="5">JCM 17810</strain>
    </source>
</reference>
<sequence length="371" mass="37743">MRVPVPAGTAVVLQTSGSTTGTGHLVALTGDALVASARATEQRLAGPGRWLLAVPAHHVAGLQVLVRSVVAGTEPIVVDTAAGFDPHRLAAAAARTDTATPGYLSLVPTQLVRVLAAGEEAVAPLRHLAAILVGGAAASPHVLAQARDAGLAVRTTYGMTETGGGCVYDGVPLPGVRLRIGDGERVEISGPTLALGYLDDPDSGAFAEEAGVRWLRTQDRGELLTDEHADVRLRVLGRADEAITTGGVTVSPTAVERVVVEHPGVAEVAVVGVADAEWGELVTAVVVPSAARADLTLTQLRALVTGRLGAAHAPRALVLVRELPLRGPGKVDRRGVARVAAKALEDPASHDGGADRGGGGRGVERHATGAS</sequence>
<dbReference type="Gene3D" id="3.40.50.12780">
    <property type="entry name" value="N-terminal domain of ligase-like"/>
    <property type="match status" value="1"/>
</dbReference>
<evidence type="ECO:0000256" key="1">
    <source>
        <dbReference type="SAM" id="MobiDB-lite"/>
    </source>
</evidence>
<feature type="domain" description="AMP-binding enzyme C-terminal" evidence="3">
    <location>
        <begin position="255"/>
        <end position="330"/>
    </location>
</feature>
<name>A0ABP8KWW2_9MICO</name>
<evidence type="ECO:0000313" key="4">
    <source>
        <dbReference type="EMBL" id="GAA4418307.1"/>
    </source>
</evidence>
<dbReference type="Pfam" id="PF13193">
    <property type="entry name" value="AMP-binding_C"/>
    <property type="match status" value="1"/>
</dbReference>
<feature type="compositionally biased region" description="Basic and acidic residues" evidence="1">
    <location>
        <begin position="362"/>
        <end position="371"/>
    </location>
</feature>
<feature type="region of interest" description="Disordered" evidence="1">
    <location>
        <begin position="342"/>
        <end position="371"/>
    </location>
</feature>
<dbReference type="SUPFAM" id="SSF56801">
    <property type="entry name" value="Acetyl-CoA synthetase-like"/>
    <property type="match status" value="1"/>
</dbReference>
<protein>
    <submittedName>
        <fullName evidence="4">O-succinylbenzoate--CoA ligase</fullName>
    </submittedName>
</protein>
<proteinExistence type="predicted"/>